<sequence length="109" mass="12297">MVAKYREREHGVNGVRKHYRAQTLNRILAELEVEQDERTDSEIAANEDDARTLVAVIPAATWYRHIVRKHGRRLALLRAAEALGEAGVRTLIESWGLAWGTDVLPPETA</sequence>
<keyword evidence="2" id="KW-1185">Reference proteome</keyword>
<gene>
    <name evidence="1" type="ORF">F7Q99_40035</name>
</gene>
<accession>A0A6N7L3H8</accession>
<dbReference type="OrthoDB" id="5146336at2"/>
<comment type="caution">
    <text evidence="1">The sequence shown here is derived from an EMBL/GenBank/DDBJ whole genome shotgun (WGS) entry which is preliminary data.</text>
</comment>
<dbReference type="RefSeq" id="WP_153472381.1">
    <property type="nucleotide sequence ID" value="NZ_WBOF01000018.1"/>
</dbReference>
<proteinExistence type="predicted"/>
<evidence type="ECO:0000313" key="1">
    <source>
        <dbReference type="EMBL" id="MQS18211.1"/>
    </source>
</evidence>
<protein>
    <submittedName>
        <fullName evidence="1">Uncharacterized protein</fullName>
    </submittedName>
</protein>
<reference evidence="1 2" key="1">
    <citation type="submission" date="2019-09" db="EMBL/GenBank/DDBJ databases">
        <title>Genome Sequences of Streptomyces kaniharaensis ATCC 21070.</title>
        <authorList>
            <person name="Zhu W."/>
            <person name="De Crecy-Lagard V."/>
            <person name="Richards N.G."/>
        </authorList>
    </citation>
    <scope>NUCLEOTIDE SEQUENCE [LARGE SCALE GENOMIC DNA]</scope>
    <source>
        <strain evidence="1 2">SF-557</strain>
    </source>
</reference>
<name>A0A6N7L3H8_9ACTN</name>
<dbReference type="EMBL" id="WBOF01000018">
    <property type="protein sequence ID" value="MQS18211.1"/>
    <property type="molecule type" value="Genomic_DNA"/>
</dbReference>
<dbReference type="Proteomes" id="UP000450000">
    <property type="component" value="Unassembled WGS sequence"/>
</dbReference>
<evidence type="ECO:0000313" key="2">
    <source>
        <dbReference type="Proteomes" id="UP000450000"/>
    </source>
</evidence>
<dbReference type="AlphaFoldDB" id="A0A6N7L3H8"/>
<organism evidence="1 2">
    <name type="scientific">Streptomyces kaniharaensis</name>
    <dbReference type="NCBI Taxonomy" id="212423"/>
    <lineage>
        <taxon>Bacteria</taxon>
        <taxon>Bacillati</taxon>
        <taxon>Actinomycetota</taxon>
        <taxon>Actinomycetes</taxon>
        <taxon>Kitasatosporales</taxon>
        <taxon>Streptomycetaceae</taxon>
        <taxon>Streptomyces</taxon>
    </lineage>
</organism>